<feature type="non-terminal residue" evidence="1">
    <location>
        <position position="130"/>
    </location>
</feature>
<gene>
    <name evidence="1" type="ORF">S03H2_35092</name>
</gene>
<organism evidence="1">
    <name type="scientific">marine sediment metagenome</name>
    <dbReference type="NCBI Taxonomy" id="412755"/>
    <lineage>
        <taxon>unclassified sequences</taxon>
        <taxon>metagenomes</taxon>
        <taxon>ecological metagenomes</taxon>
    </lineage>
</organism>
<dbReference type="InterPro" id="IPR040085">
    <property type="entry name" value="MJ0674-like"/>
</dbReference>
<dbReference type="PANTHER" id="PTHR43075">
    <property type="entry name" value="FORMATE LYASE ACTIVATING ENZYME, PUTATIVE (AFU_ORTHOLOGUE AFUA_2G15630)-RELATED"/>
    <property type="match status" value="1"/>
</dbReference>
<dbReference type="PANTHER" id="PTHR43075:SF1">
    <property type="entry name" value="FORMATE LYASE ACTIVATING ENZYME, PUTATIVE (AFU_ORTHOLOGUE AFUA_2G15630)-RELATED"/>
    <property type="match status" value="1"/>
</dbReference>
<protein>
    <recommendedName>
        <fullName evidence="2">Radical SAM core domain-containing protein</fullName>
    </recommendedName>
</protein>
<name>X1ISA8_9ZZZZ</name>
<sequence>MLSLQARGCHNINLVSPTHVVPYILEALELAADKGLHLPLVYNTGGYDTIETLELLDGVVDIYMPDMKYSDEKIAEQLSEIKDYPKVNKAAVKEMHRQVGDLQLDEQGIAQRGLLVRHLVLPNELAGTEE</sequence>
<proteinExistence type="predicted"/>
<dbReference type="AlphaFoldDB" id="X1ISA8"/>
<evidence type="ECO:0008006" key="2">
    <source>
        <dbReference type="Google" id="ProtNLM"/>
    </source>
</evidence>
<dbReference type="EMBL" id="BARU01021447">
    <property type="protein sequence ID" value="GAH60428.1"/>
    <property type="molecule type" value="Genomic_DNA"/>
</dbReference>
<accession>X1ISA8</accession>
<evidence type="ECO:0000313" key="1">
    <source>
        <dbReference type="EMBL" id="GAH60428.1"/>
    </source>
</evidence>
<comment type="caution">
    <text evidence="1">The sequence shown here is derived from an EMBL/GenBank/DDBJ whole genome shotgun (WGS) entry which is preliminary data.</text>
</comment>
<reference evidence="1" key="1">
    <citation type="journal article" date="2014" name="Front. Microbiol.">
        <title>High frequency of phylogenetically diverse reductive dehalogenase-homologous genes in deep subseafloor sedimentary metagenomes.</title>
        <authorList>
            <person name="Kawai M."/>
            <person name="Futagami T."/>
            <person name="Toyoda A."/>
            <person name="Takaki Y."/>
            <person name="Nishi S."/>
            <person name="Hori S."/>
            <person name="Arai W."/>
            <person name="Tsubouchi T."/>
            <person name="Morono Y."/>
            <person name="Uchiyama I."/>
            <person name="Ito T."/>
            <person name="Fujiyama A."/>
            <person name="Inagaki F."/>
            <person name="Takami H."/>
        </authorList>
    </citation>
    <scope>NUCLEOTIDE SEQUENCE</scope>
    <source>
        <strain evidence="1">Expedition CK06-06</strain>
    </source>
</reference>